<evidence type="ECO:0000313" key="9">
    <source>
        <dbReference type="EMBL" id="WUQ16076.1"/>
    </source>
</evidence>
<evidence type="ECO:0000256" key="7">
    <source>
        <dbReference type="SAM" id="Phobius"/>
    </source>
</evidence>
<dbReference type="RefSeq" id="WP_328964418.1">
    <property type="nucleotide sequence ID" value="NZ_CP108090.1"/>
</dbReference>
<feature type="domain" description="Major facilitator superfamily (MFS) profile" evidence="8">
    <location>
        <begin position="1"/>
        <end position="399"/>
    </location>
</feature>
<feature type="transmembrane region" description="Helical" evidence="7">
    <location>
        <begin position="282"/>
        <end position="302"/>
    </location>
</feature>
<feature type="transmembrane region" description="Helical" evidence="7">
    <location>
        <begin position="205"/>
        <end position="228"/>
    </location>
</feature>
<dbReference type="Pfam" id="PF05977">
    <property type="entry name" value="MFS_3"/>
    <property type="match status" value="1"/>
</dbReference>
<dbReference type="InterPro" id="IPR020846">
    <property type="entry name" value="MFS_dom"/>
</dbReference>
<reference evidence="9" key="1">
    <citation type="submission" date="2022-10" db="EMBL/GenBank/DDBJ databases">
        <title>The complete genomes of actinobacterial strains from the NBC collection.</title>
        <authorList>
            <person name="Joergensen T.S."/>
            <person name="Alvarez Arevalo M."/>
            <person name="Sterndorff E.B."/>
            <person name="Faurdal D."/>
            <person name="Vuksanovic O."/>
            <person name="Mourched A.-S."/>
            <person name="Charusanti P."/>
            <person name="Shaw S."/>
            <person name="Blin K."/>
            <person name="Weber T."/>
        </authorList>
    </citation>
    <scope>NUCLEOTIDE SEQUENCE</scope>
    <source>
        <strain evidence="9">NBC_00248</strain>
    </source>
</reference>
<feature type="transmembrane region" description="Helical" evidence="7">
    <location>
        <begin position="74"/>
        <end position="96"/>
    </location>
</feature>
<dbReference type="PROSITE" id="PS50850">
    <property type="entry name" value="MFS"/>
    <property type="match status" value="1"/>
</dbReference>
<sequence length="417" mass="44125">MRITDLPEFRLFWASQAMSMLGTATSRTALPLLAATVLAASPFQMGLLQASLAVAYLVLGLPAGAWIDRMRRRPVLMVCDLARALLMVALALAALLDRLSFPLMIAVGLLLGVARTFYEIAYQSFIPAVVGRARLVEGNSKLESTTSASQTAGPAVAGVLVQVGAAAGVAVQAVSYLFSFLLLLRLRKPERLPERAPSRSLRTEIKGGLVFVLGNPLMRAVAGSAATYNFFYAVQSPLVVLLLVGEVGISGAAAGALMTVGGVGGLLGAATSQWVARRVGQVRVIWVAYVTTIPLVMLIPFAGPGWRVLLFAVPWFTAAYGLVVYNVAQVSFRQAMCPDELLGRMNASVRFLIWGIIPVGGMVGGALGEWLGVRGALLVAGAGMTSGVLWLLCSRLRTMRGMPEQDPTTALARDLPA</sequence>
<protein>
    <submittedName>
        <fullName evidence="9">MFS transporter</fullName>
    </submittedName>
</protein>
<keyword evidence="2" id="KW-0813">Transport</keyword>
<dbReference type="PANTHER" id="PTHR23513">
    <property type="entry name" value="INTEGRAL MEMBRANE EFFLUX PROTEIN-RELATED"/>
    <property type="match status" value="1"/>
</dbReference>
<feature type="transmembrane region" description="Helical" evidence="7">
    <location>
        <begin position="373"/>
        <end position="393"/>
    </location>
</feature>
<dbReference type="Gene3D" id="1.20.1250.20">
    <property type="entry name" value="MFS general substrate transporter like domains"/>
    <property type="match status" value="1"/>
</dbReference>
<feature type="transmembrane region" description="Helical" evidence="7">
    <location>
        <begin position="308"/>
        <end position="328"/>
    </location>
</feature>
<name>A0ABZ1TM43_STRVG</name>
<organism evidence="9 10">
    <name type="scientific">Streptomyces virginiae</name>
    <name type="common">Streptomyces cinnamonensis</name>
    <dbReference type="NCBI Taxonomy" id="1961"/>
    <lineage>
        <taxon>Bacteria</taxon>
        <taxon>Bacillati</taxon>
        <taxon>Actinomycetota</taxon>
        <taxon>Actinomycetes</taxon>
        <taxon>Kitasatosporales</taxon>
        <taxon>Streptomycetaceae</taxon>
        <taxon>Streptomyces</taxon>
    </lineage>
</organism>
<keyword evidence="3" id="KW-1003">Cell membrane</keyword>
<evidence type="ECO:0000256" key="2">
    <source>
        <dbReference type="ARBA" id="ARBA00022448"/>
    </source>
</evidence>
<feature type="transmembrane region" description="Helical" evidence="7">
    <location>
        <begin position="349"/>
        <end position="367"/>
    </location>
</feature>
<evidence type="ECO:0000256" key="1">
    <source>
        <dbReference type="ARBA" id="ARBA00004651"/>
    </source>
</evidence>
<gene>
    <name evidence="9" type="ORF">OG517_34265</name>
</gene>
<accession>A0ABZ1TM43</accession>
<feature type="transmembrane region" description="Helical" evidence="7">
    <location>
        <begin position="248"/>
        <end position="270"/>
    </location>
</feature>
<dbReference type="InterPro" id="IPR010290">
    <property type="entry name" value="TM_effector"/>
</dbReference>
<dbReference type="Proteomes" id="UP001432039">
    <property type="component" value="Chromosome"/>
</dbReference>
<dbReference type="InterPro" id="IPR036259">
    <property type="entry name" value="MFS_trans_sf"/>
</dbReference>
<feature type="transmembrane region" description="Helical" evidence="7">
    <location>
        <begin position="159"/>
        <end position="184"/>
    </location>
</feature>
<proteinExistence type="predicted"/>
<keyword evidence="10" id="KW-1185">Reference proteome</keyword>
<comment type="subcellular location">
    <subcellularLocation>
        <location evidence="1">Cell membrane</location>
        <topology evidence="1">Multi-pass membrane protein</topology>
    </subcellularLocation>
</comment>
<evidence type="ECO:0000256" key="6">
    <source>
        <dbReference type="ARBA" id="ARBA00023136"/>
    </source>
</evidence>
<evidence type="ECO:0000313" key="10">
    <source>
        <dbReference type="Proteomes" id="UP001432039"/>
    </source>
</evidence>
<dbReference type="CDD" id="cd06173">
    <property type="entry name" value="MFS_MefA_like"/>
    <property type="match status" value="1"/>
</dbReference>
<keyword evidence="5 7" id="KW-1133">Transmembrane helix</keyword>
<keyword evidence="4 7" id="KW-0812">Transmembrane</keyword>
<evidence type="ECO:0000256" key="3">
    <source>
        <dbReference type="ARBA" id="ARBA00022475"/>
    </source>
</evidence>
<dbReference type="PANTHER" id="PTHR23513:SF6">
    <property type="entry name" value="MAJOR FACILITATOR SUPERFAMILY ASSOCIATED DOMAIN-CONTAINING PROTEIN"/>
    <property type="match status" value="1"/>
</dbReference>
<keyword evidence="6 7" id="KW-0472">Membrane</keyword>
<dbReference type="SUPFAM" id="SSF103473">
    <property type="entry name" value="MFS general substrate transporter"/>
    <property type="match status" value="1"/>
</dbReference>
<evidence type="ECO:0000256" key="4">
    <source>
        <dbReference type="ARBA" id="ARBA00022692"/>
    </source>
</evidence>
<evidence type="ECO:0000259" key="8">
    <source>
        <dbReference type="PROSITE" id="PS50850"/>
    </source>
</evidence>
<evidence type="ECO:0000256" key="5">
    <source>
        <dbReference type="ARBA" id="ARBA00022989"/>
    </source>
</evidence>
<feature type="transmembrane region" description="Helical" evidence="7">
    <location>
        <begin position="49"/>
        <end position="67"/>
    </location>
</feature>
<dbReference type="EMBL" id="CP108090">
    <property type="protein sequence ID" value="WUQ16076.1"/>
    <property type="molecule type" value="Genomic_DNA"/>
</dbReference>